<keyword evidence="1" id="KW-0732">Signal</keyword>
<feature type="signal peptide" evidence="1">
    <location>
        <begin position="1"/>
        <end position="22"/>
    </location>
</feature>
<dbReference type="OrthoDB" id="277020at2"/>
<name>A0A5C6E507_9BACT</name>
<dbReference type="RefSeq" id="WP_146462611.1">
    <property type="nucleotide sequence ID" value="NZ_SJPW01000019.1"/>
</dbReference>
<keyword evidence="3" id="KW-1185">Reference proteome</keyword>
<proteinExistence type="predicted"/>
<gene>
    <name evidence="2" type="ORF">Poly51_63060</name>
</gene>
<dbReference type="AlphaFoldDB" id="A0A5C6E507"/>
<comment type="caution">
    <text evidence="2">The sequence shown here is derived from an EMBL/GenBank/DDBJ whole genome shotgun (WGS) entry which is preliminary data.</text>
</comment>
<evidence type="ECO:0000313" key="3">
    <source>
        <dbReference type="Proteomes" id="UP000318288"/>
    </source>
</evidence>
<feature type="chain" id="PRO_5022983067" description="Preprotein translocase subunit SecD" evidence="1">
    <location>
        <begin position="23"/>
        <end position="171"/>
    </location>
</feature>
<organism evidence="2 3">
    <name type="scientific">Rubripirellula tenax</name>
    <dbReference type="NCBI Taxonomy" id="2528015"/>
    <lineage>
        <taxon>Bacteria</taxon>
        <taxon>Pseudomonadati</taxon>
        <taxon>Planctomycetota</taxon>
        <taxon>Planctomycetia</taxon>
        <taxon>Pirellulales</taxon>
        <taxon>Pirellulaceae</taxon>
        <taxon>Rubripirellula</taxon>
    </lineage>
</organism>
<sequence length="171" mass="18706" precursor="true">MPNFRFAVFAVIAVFVTVGCFAQEVAFEGQKGKDTMVPTEYTESEYRISASLSDGTNVDASEMPLSKLLLELSGMHNIRIVVDGHALADLGIRPEQPVTFVAKDVTLGVAIGRLTDMLNLTYVVHDESVLLTSSKVAAREQDVKVMMVSNALEGQEGKIIRDVTEFVRPEL</sequence>
<dbReference type="EMBL" id="SJPW01000019">
    <property type="protein sequence ID" value="TWU43584.1"/>
    <property type="molecule type" value="Genomic_DNA"/>
</dbReference>
<protein>
    <recommendedName>
        <fullName evidence="4">Preprotein translocase subunit SecD</fullName>
    </recommendedName>
</protein>
<dbReference type="PROSITE" id="PS51257">
    <property type="entry name" value="PROKAR_LIPOPROTEIN"/>
    <property type="match status" value="1"/>
</dbReference>
<accession>A0A5C6E507</accession>
<evidence type="ECO:0000256" key="1">
    <source>
        <dbReference type="SAM" id="SignalP"/>
    </source>
</evidence>
<reference evidence="2 3" key="1">
    <citation type="submission" date="2019-02" db="EMBL/GenBank/DDBJ databases">
        <title>Deep-cultivation of Planctomycetes and their phenomic and genomic characterization uncovers novel biology.</title>
        <authorList>
            <person name="Wiegand S."/>
            <person name="Jogler M."/>
            <person name="Boedeker C."/>
            <person name="Pinto D."/>
            <person name="Vollmers J."/>
            <person name="Rivas-Marin E."/>
            <person name="Kohn T."/>
            <person name="Peeters S.H."/>
            <person name="Heuer A."/>
            <person name="Rast P."/>
            <person name="Oberbeckmann S."/>
            <person name="Bunk B."/>
            <person name="Jeske O."/>
            <person name="Meyerdierks A."/>
            <person name="Storesund J.E."/>
            <person name="Kallscheuer N."/>
            <person name="Luecker S."/>
            <person name="Lage O.M."/>
            <person name="Pohl T."/>
            <person name="Merkel B.J."/>
            <person name="Hornburger P."/>
            <person name="Mueller R.-W."/>
            <person name="Bruemmer F."/>
            <person name="Labrenz M."/>
            <person name="Spormann A.M."/>
            <person name="Op Den Camp H."/>
            <person name="Overmann J."/>
            <person name="Amann R."/>
            <person name="Jetten M.S.M."/>
            <person name="Mascher T."/>
            <person name="Medema M.H."/>
            <person name="Devos D.P."/>
            <person name="Kaster A.-K."/>
            <person name="Ovreas L."/>
            <person name="Rohde M."/>
            <person name="Galperin M.Y."/>
            <person name="Jogler C."/>
        </authorList>
    </citation>
    <scope>NUCLEOTIDE SEQUENCE [LARGE SCALE GENOMIC DNA]</scope>
    <source>
        <strain evidence="2 3">Poly51</strain>
    </source>
</reference>
<evidence type="ECO:0008006" key="4">
    <source>
        <dbReference type="Google" id="ProtNLM"/>
    </source>
</evidence>
<dbReference type="Proteomes" id="UP000318288">
    <property type="component" value="Unassembled WGS sequence"/>
</dbReference>
<evidence type="ECO:0000313" key="2">
    <source>
        <dbReference type="EMBL" id="TWU43584.1"/>
    </source>
</evidence>